<name>A0ACC1TCD8_9APHY</name>
<accession>A0ACC1TCD8</accession>
<gene>
    <name evidence="1" type="ORF">NM688_g1346</name>
</gene>
<sequence>MSQAAYDPELVSAFQQQYVETIILNALTALVAYEYVITLGQEIVTMWRRKLNGATVLFFLNRYLMVLSVIMVYVPFTAKVQWYTAIHRGDILGSNRRICRYVYRLHQTSTMLNIGLGAAFSALRIYALWDRNILLLSVVFVLNLVPVGTNLVSYHHYHFCVERIANLLVRSTTLVYFLPNTMSIPSLANSVAYLSLTLIYTFSGVSLPVATRAALIVVDALVVILTWIKTYDAYKTASSLNFRVPLLTLFFRDGTMYFVAVLLMNVMHILLQSVSVMQSLTPATLFFTTLTPILISRFLLNLRQLDGAIGTSDETYPSSEISIPGFRIPPSLITGNLGQTLEHGESDVIFDLDASSTGGGGNAEDASSEKKHFSRSFI</sequence>
<proteinExistence type="predicted"/>
<dbReference type="EMBL" id="JANHOG010000141">
    <property type="protein sequence ID" value="KAJ3557661.1"/>
    <property type="molecule type" value="Genomic_DNA"/>
</dbReference>
<organism evidence="1 2">
    <name type="scientific">Phlebia brevispora</name>
    <dbReference type="NCBI Taxonomy" id="194682"/>
    <lineage>
        <taxon>Eukaryota</taxon>
        <taxon>Fungi</taxon>
        <taxon>Dikarya</taxon>
        <taxon>Basidiomycota</taxon>
        <taxon>Agaricomycotina</taxon>
        <taxon>Agaricomycetes</taxon>
        <taxon>Polyporales</taxon>
        <taxon>Meruliaceae</taxon>
        <taxon>Phlebia</taxon>
    </lineage>
</organism>
<reference evidence="1" key="1">
    <citation type="submission" date="2022-07" db="EMBL/GenBank/DDBJ databases">
        <title>Genome Sequence of Phlebia brevispora.</title>
        <authorList>
            <person name="Buettner E."/>
        </authorList>
    </citation>
    <scope>NUCLEOTIDE SEQUENCE</scope>
    <source>
        <strain evidence="1">MPL23</strain>
    </source>
</reference>
<comment type="caution">
    <text evidence="1">The sequence shown here is derived from an EMBL/GenBank/DDBJ whole genome shotgun (WGS) entry which is preliminary data.</text>
</comment>
<evidence type="ECO:0000313" key="2">
    <source>
        <dbReference type="Proteomes" id="UP001148662"/>
    </source>
</evidence>
<dbReference type="Proteomes" id="UP001148662">
    <property type="component" value="Unassembled WGS sequence"/>
</dbReference>
<protein>
    <submittedName>
        <fullName evidence="1">Uncharacterized protein</fullName>
    </submittedName>
</protein>
<evidence type="ECO:0000313" key="1">
    <source>
        <dbReference type="EMBL" id="KAJ3557661.1"/>
    </source>
</evidence>
<keyword evidence="2" id="KW-1185">Reference proteome</keyword>